<evidence type="ECO:0000256" key="1">
    <source>
        <dbReference type="ARBA" id="ARBA00004651"/>
    </source>
</evidence>
<keyword evidence="3 7" id="KW-0812">Transmembrane</keyword>
<keyword evidence="6" id="KW-0175">Coiled coil</keyword>
<organism evidence="9 10">
    <name type="scientific">Bryocella elongata</name>
    <dbReference type="NCBI Taxonomy" id="863522"/>
    <lineage>
        <taxon>Bacteria</taxon>
        <taxon>Pseudomonadati</taxon>
        <taxon>Acidobacteriota</taxon>
        <taxon>Terriglobia</taxon>
        <taxon>Terriglobales</taxon>
        <taxon>Acidobacteriaceae</taxon>
        <taxon>Bryocella</taxon>
    </lineage>
</organism>
<dbReference type="InterPro" id="IPR050445">
    <property type="entry name" value="Bact_polysacc_biosynth/exp"/>
</dbReference>
<keyword evidence="2" id="KW-1003">Cell membrane</keyword>
<gene>
    <name evidence="9" type="ORF">SAMN05421819_2544</name>
</gene>
<dbReference type="AlphaFoldDB" id="A0A1H5ZAY4"/>
<evidence type="ECO:0000259" key="8">
    <source>
        <dbReference type="Pfam" id="PF02706"/>
    </source>
</evidence>
<dbReference type="InterPro" id="IPR003856">
    <property type="entry name" value="LPS_length_determ_N"/>
</dbReference>
<dbReference type="GO" id="GO:0004713">
    <property type="term" value="F:protein tyrosine kinase activity"/>
    <property type="evidence" value="ECO:0007669"/>
    <property type="project" value="TreeGrafter"/>
</dbReference>
<protein>
    <submittedName>
        <fullName evidence="9">Uncharacterized protein involved in exopolysaccharide biosynthesis</fullName>
    </submittedName>
</protein>
<feature type="transmembrane region" description="Helical" evidence="7">
    <location>
        <begin position="39"/>
        <end position="61"/>
    </location>
</feature>
<feature type="domain" description="Polysaccharide chain length determinant N-terminal" evidence="8">
    <location>
        <begin position="22"/>
        <end position="120"/>
    </location>
</feature>
<keyword evidence="4 7" id="KW-1133">Transmembrane helix</keyword>
<reference evidence="9 10" key="1">
    <citation type="submission" date="2016-10" db="EMBL/GenBank/DDBJ databases">
        <authorList>
            <person name="de Groot N.N."/>
        </authorList>
    </citation>
    <scope>NUCLEOTIDE SEQUENCE [LARGE SCALE GENOMIC DNA]</scope>
    <source>
        <strain evidence="9 10">DSM 22489</strain>
    </source>
</reference>
<dbReference type="PANTHER" id="PTHR32309:SF13">
    <property type="entry name" value="FERRIC ENTEROBACTIN TRANSPORT PROTEIN FEPE"/>
    <property type="match status" value="1"/>
</dbReference>
<evidence type="ECO:0000256" key="2">
    <source>
        <dbReference type="ARBA" id="ARBA00022475"/>
    </source>
</evidence>
<evidence type="ECO:0000256" key="5">
    <source>
        <dbReference type="ARBA" id="ARBA00023136"/>
    </source>
</evidence>
<evidence type="ECO:0000313" key="10">
    <source>
        <dbReference type="Proteomes" id="UP000236728"/>
    </source>
</evidence>
<evidence type="ECO:0000256" key="3">
    <source>
        <dbReference type="ARBA" id="ARBA00022692"/>
    </source>
</evidence>
<dbReference type="Proteomes" id="UP000236728">
    <property type="component" value="Unassembled WGS sequence"/>
</dbReference>
<sequence length="416" mass="45300">MVESQAPREGSSFRHTNPIEDGIDLIDLLLFVLRAKRRIFVSTLAFGLLGVVIAFVVKPYFTATAVIMPPQQEQGTMSAIAGQLSSLGGLGAASAVGLKNPADMYVGILKSDGIAENLIRRFNLQAVYRTRLDIDTENRLAKESDFEAAKDGLIYIKVSDHDPARAAQLANAYVDELYALNSRLAVGQAAQRRTFFQKQLDDERKQLADAEDALKETQEKTGLIQLNGQAEEIIRNIASVKAQIASREVELGVARTYATDQNPDIAELEEQIAGLKKQLATLESTQGTTLPGDVQVPSGKVPEAGLDYLRKLREVRYHESLLELLAKQFEAASLDESKSAPQIQVVAPARTPERKAGPSRALIVLGLMFVGFTLATCLAIVTGVLRIIDSNPSQASRLQELKKASGLRTREHPPSA</sequence>
<evidence type="ECO:0000256" key="7">
    <source>
        <dbReference type="SAM" id="Phobius"/>
    </source>
</evidence>
<feature type="transmembrane region" description="Helical" evidence="7">
    <location>
        <begin position="361"/>
        <end position="388"/>
    </location>
</feature>
<keyword evidence="10" id="KW-1185">Reference proteome</keyword>
<dbReference type="PANTHER" id="PTHR32309">
    <property type="entry name" value="TYROSINE-PROTEIN KINASE"/>
    <property type="match status" value="1"/>
</dbReference>
<dbReference type="Pfam" id="PF02706">
    <property type="entry name" value="Wzz"/>
    <property type="match status" value="1"/>
</dbReference>
<evidence type="ECO:0000256" key="6">
    <source>
        <dbReference type="SAM" id="Coils"/>
    </source>
</evidence>
<name>A0A1H5ZAY4_9BACT</name>
<dbReference type="EMBL" id="FNVA01000004">
    <property type="protein sequence ID" value="SEG33200.1"/>
    <property type="molecule type" value="Genomic_DNA"/>
</dbReference>
<evidence type="ECO:0000313" key="9">
    <source>
        <dbReference type="EMBL" id="SEG33200.1"/>
    </source>
</evidence>
<keyword evidence="5 7" id="KW-0472">Membrane</keyword>
<dbReference type="Gene3D" id="3.30.1890.10">
    <property type="entry name" value="FepE-like"/>
    <property type="match status" value="1"/>
</dbReference>
<feature type="coiled-coil region" evidence="6">
    <location>
        <begin position="193"/>
        <end position="285"/>
    </location>
</feature>
<accession>A0A1H5ZAY4</accession>
<proteinExistence type="predicted"/>
<comment type="subcellular location">
    <subcellularLocation>
        <location evidence="1">Cell membrane</location>
        <topology evidence="1">Multi-pass membrane protein</topology>
    </subcellularLocation>
</comment>
<dbReference type="GO" id="GO:0005886">
    <property type="term" value="C:plasma membrane"/>
    <property type="evidence" value="ECO:0007669"/>
    <property type="project" value="UniProtKB-SubCell"/>
</dbReference>
<evidence type="ECO:0000256" key="4">
    <source>
        <dbReference type="ARBA" id="ARBA00022989"/>
    </source>
</evidence>